<evidence type="ECO:0000313" key="3">
    <source>
        <dbReference type="Proteomes" id="UP001154078"/>
    </source>
</evidence>
<gene>
    <name evidence="2" type="ORF">MELIAE_LOCUS7699</name>
</gene>
<protein>
    <submittedName>
        <fullName evidence="2">Uncharacterized protein</fullName>
    </submittedName>
</protein>
<dbReference type="OrthoDB" id="6816087at2759"/>
<reference evidence="2" key="1">
    <citation type="submission" date="2021-12" db="EMBL/GenBank/DDBJ databases">
        <authorList>
            <person name="King R."/>
        </authorList>
    </citation>
    <scope>NUCLEOTIDE SEQUENCE</scope>
</reference>
<keyword evidence="1" id="KW-0732">Signal</keyword>
<organism evidence="2 3">
    <name type="scientific">Brassicogethes aeneus</name>
    <name type="common">Rape pollen beetle</name>
    <name type="synonym">Meligethes aeneus</name>
    <dbReference type="NCBI Taxonomy" id="1431903"/>
    <lineage>
        <taxon>Eukaryota</taxon>
        <taxon>Metazoa</taxon>
        <taxon>Ecdysozoa</taxon>
        <taxon>Arthropoda</taxon>
        <taxon>Hexapoda</taxon>
        <taxon>Insecta</taxon>
        <taxon>Pterygota</taxon>
        <taxon>Neoptera</taxon>
        <taxon>Endopterygota</taxon>
        <taxon>Coleoptera</taxon>
        <taxon>Polyphaga</taxon>
        <taxon>Cucujiformia</taxon>
        <taxon>Nitidulidae</taxon>
        <taxon>Meligethinae</taxon>
        <taxon>Brassicogethes</taxon>
    </lineage>
</organism>
<evidence type="ECO:0000256" key="1">
    <source>
        <dbReference type="SAM" id="SignalP"/>
    </source>
</evidence>
<feature type="signal peptide" evidence="1">
    <location>
        <begin position="1"/>
        <end position="16"/>
    </location>
</feature>
<accession>A0A9P0B7Q7</accession>
<dbReference type="Proteomes" id="UP001154078">
    <property type="component" value="Chromosome 5"/>
</dbReference>
<dbReference type="EMBL" id="OV121136">
    <property type="protein sequence ID" value="CAH0556842.1"/>
    <property type="molecule type" value="Genomic_DNA"/>
</dbReference>
<name>A0A9P0B7Q7_BRAAE</name>
<dbReference type="AlphaFoldDB" id="A0A9P0B7Q7"/>
<feature type="chain" id="PRO_5040225329" evidence="1">
    <location>
        <begin position="17"/>
        <end position="340"/>
    </location>
</feature>
<sequence length="340" mass="38224">MVFIISLLSAISAVTSFPHIYNPYYNYRYNDPYYNSLGNYANNVPNYSPYVPFYNPLFGQRYQHPSYPQQSLYQPPTAFSHHASPPQQPFPDVLPTVNILAEVPYSISNKFTVVPMLVVSQNNMKMVENGEIMSVSKTKPIMTIKGEKNELKQATPAVRIVLDVPILVYSLKTSILFPAEINIVHDTYSIPIRIGAVVAPVNQDTFVSFETPIKVTEVYGIPTKPVTIDYVNNDDAVFVPEIDAVVVESPEGGFDNQPPKNVTVLEFPDKEAEPSLSVDEEDDELGCQILFYDHNRFLCPTKSSMDQVLFEPYLDTEASSYGPRFSNLCPFSVQSTIAYK</sequence>
<keyword evidence="3" id="KW-1185">Reference proteome</keyword>
<evidence type="ECO:0000313" key="2">
    <source>
        <dbReference type="EMBL" id="CAH0556842.1"/>
    </source>
</evidence>
<proteinExistence type="predicted"/>